<dbReference type="InterPro" id="IPR008979">
    <property type="entry name" value="Galactose-bd-like_sf"/>
</dbReference>
<gene>
    <name evidence="3" type="ORF">KC01_LOCUS5784</name>
</gene>
<feature type="region of interest" description="Disordered" evidence="1">
    <location>
        <begin position="38"/>
        <end position="67"/>
    </location>
</feature>
<dbReference type="GO" id="GO:0036503">
    <property type="term" value="P:ERAD pathway"/>
    <property type="evidence" value="ECO:0007669"/>
    <property type="project" value="TreeGrafter"/>
</dbReference>
<dbReference type="AlphaFoldDB" id="A0AAV2JFP5"/>
<dbReference type="Pfam" id="PF04300">
    <property type="entry name" value="FBA"/>
    <property type="match status" value="1"/>
</dbReference>
<dbReference type="SUPFAM" id="SSF49785">
    <property type="entry name" value="Galactose-binding domain-like"/>
    <property type="match status" value="1"/>
</dbReference>
<dbReference type="SMART" id="SM01198">
    <property type="entry name" value="FBA"/>
    <property type="match status" value="1"/>
</dbReference>
<dbReference type="GO" id="GO:0005737">
    <property type="term" value="C:cytoplasm"/>
    <property type="evidence" value="ECO:0007669"/>
    <property type="project" value="TreeGrafter"/>
</dbReference>
<proteinExistence type="predicted"/>
<keyword evidence="4" id="KW-1185">Reference proteome</keyword>
<reference evidence="3 4" key="1">
    <citation type="submission" date="2024-04" db="EMBL/GenBank/DDBJ databases">
        <authorList>
            <person name="Waldvogel A.-M."/>
            <person name="Schoenle A."/>
        </authorList>
    </citation>
    <scope>NUCLEOTIDE SEQUENCE [LARGE SCALE GENOMIC DNA]</scope>
</reference>
<dbReference type="EMBL" id="OZ035833">
    <property type="protein sequence ID" value="CAL1573994.1"/>
    <property type="molecule type" value="Genomic_DNA"/>
</dbReference>
<evidence type="ECO:0000313" key="4">
    <source>
        <dbReference type="Proteomes" id="UP001497482"/>
    </source>
</evidence>
<accession>A0AAV2JFP5</accession>
<evidence type="ECO:0000313" key="3">
    <source>
        <dbReference type="EMBL" id="CAL1573994.1"/>
    </source>
</evidence>
<dbReference type="GO" id="GO:0031146">
    <property type="term" value="P:SCF-dependent proteasomal ubiquitin-dependent protein catabolic process"/>
    <property type="evidence" value="ECO:0007669"/>
    <property type="project" value="TreeGrafter"/>
</dbReference>
<dbReference type="GO" id="GO:0061630">
    <property type="term" value="F:ubiquitin protein ligase activity"/>
    <property type="evidence" value="ECO:0007669"/>
    <property type="project" value="TreeGrafter"/>
</dbReference>
<name>A0AAV2JFP5_KNICA</name>
<dbReference type="PROSITE" id="PS51114">
    <property type="entry name" value="FBA"/>
    <property type="match status" value="1"/>
</dbReference>
<organism evidence="3 4">
    <name type="scientific">Knipowitschia caucasica</name>
    <name type="common">Caucasian dwarf goby</name>
    <name type="synonym">Pomatoschistus caucasicus</name>
    <dbReference type="NCBI Taxonomy" id="637954"/>
    <lineage>
        <taxon>Eukaryota</taxon>
        <taxon>Metazoa</taxon>
        <taxon>Chordata</taxon>
        <taxon>Craniata</taxon>
        <taxon>Vertebrata</taxon>
        <taxon>Euteleostomi</taxon>
        <taxon>Actinopterygii</taxon>
        <taxon>Neopterygii</taxon>
        <taxon>Teleostei</taxon>
        <taxon>Neoteleostei</taxon>
        <taxon>Acanthomorphata</taxon>
        <taxon>Gobiaria</taxon>
        <taxon>Gobiiformes</taxon>
        <taxon>Gobioidei</taxon>
        <taxon>Gobiidae</taxon>
        <taxon>Gobiinae</taxon>
        <taxon>Knipowitschia</taxon>
    </lineage>
</organism>
<dbReference type="GO" id="GO:0019005">
    <property type="term" value="C:SCF ubiquitin ligase complex"/>
    <property type="evidence" value="ECO:0007669"/>
    <property type="project" value="TreeGrafter"/>
</dbReference>
<dbReference type="GO" id="GO:0006516">
    <property type="term" value="P:glycoprotein catabolic process"/>
    <property type="evidence" value="ECO:0007669"/>
    <property type="project" value="TreeGrafter"/>
</dbReference>
<dbReference type="InterPro" id="IPR039752">
    <property type="entry name" value="F-box_only"/>
</dbReference>
<dbReference type="Proteomes" id="UP001497482">
    <property type="component" value="Chromosome 11"/>
</dbReference>
<sequence length="166" mass="18481">MSSEWKQRCAEEWGLQSAPFPDSVDWKFVYEAQPFNRNLLKNPSPYAVSHDSASGEGESSSGPPRRPLCIPGFIEGDFSDWTTSTENIASDTSKIPKGAIVCATSKYSWHTLEQLVDLKAEGLWEALLDEFRPEILIQDWYEENGQCVNLPAPGPAAGRGQNECDR</sequence>
<dbReference type="PANTHER" id="PTHR12125:SF1">
    <property type="entry name" value="F-BOX ONLY PROTEIN 50"/>
    <property type="match status" value="1"/>
</dbReference>
<protein>
    <recommendedName>
        <fullName evidence="2">FBA domain-containing protein</fullName>
    </recommendedName>
</protein>
<evidence type="ECO:0000259" key="2">
    <source>
        <dbReference type="PROSITE" id="PS51114"/>
    </source>
</evidence>
<feature type="compositionally biased region" description="Low complexity" evidence="1">
    <location>
        <begin position="54"/>
        <end position="63"/>
    </location>
</feature>
<dbReference type="InterPro" id="IPR007397">
    <property type="entry name" value="F-box-assoc_dom"/>
</dbReference>
<dbReference type="PANTHER" id="PTHR12125">
    <property type="entry name" value="F-BOX ONLY PROTEIN 6-LIKE PROTEIN"/>
    <property type="match status" value="1"/>
</dbReference>
<dbReference type="Gene3D" id="2.60.120.260">
    <property type="entry name" value="Galactose-binding domain-like"/>
    <property type="match status" value="1"/>
</dbReference>
<evidence type="ECO:0000256" key="1">
    <source>
        <dbReference type="SAM" id="MobiDB-lite"/>
    </source>
</evidence>
<feature type="domain" description="FBA" evidence="2">
    <location>
        <begin position="29"/>
        <end position="166"/>
    </location>
</feature>